<organism evidence="2 3">
    <name type="scientific">Setomelanomma holmii</name>
    <dbReference type="NCBI Taxonomy" id="210430"/>
    <lineage>
        <taxon>Eukaryota</taxon>
        <taxon>Fungi</taxon>
        <taxon>Dikarya</taxon>
        <taxon>Ascomycota</taxon>
        <taxon>Pezizomycotina</taxon>
        <taxon>Dothideomycetes</taxon>
        <taxon>Pleosporomycetidae</taxon>
        <taxon>Pleosporales</taxon>
        <taxon>Pleosporineae</taxon>
        <taxon>Phaeosphaeriaceae</taxon>
        <taxon>Setomelanomma</taxon>
    </lineage>
</organism>
<evidence type="ECO:0000256" key="1">
    <source>
        <dbReference type="SAM" id="Phobius"/>
    </source>
</evidence>
<proteinExistence type="predicted"/>
<comment type="caution">
    <text evidence="2">The sequence shown here is derived from an EMBL/GenBank/DDBJ whole genome shotgun (WGS) entry which is preliminary data.</text>
</comment>
<dbReference type="Proteomes" id="UP000799777">
    <property type="component" value="Unassembled WGS sequence"/>
</dbReference>
<keyword evidence="1" id="KW-0812">Transmembrane</keyword>
<feature type="transmembrane region" description="Helical" evidence="1">
    <location>
        <begin position="29"/>
        <end position="51"/>
    </location>
</feature>
<sequence>METSSNTMQFTRGRRLLDMTACCGKRSSAIVLGLSFGCAMVLLLTGPYLAICSISQPAVPCIASTPPAPAVLDMDAATKQFSTFLKKQAHISDYGKSLAHNLAYLYTSQRLPNLDLCALDKLDVLMAMRTKRTYSQMLVQGDNVIFEGNEGWSEYDAEGSFKDAVGKKVHDVLEERLI</sequence>
<dbReference type="AlphaFoldDB" id="A0A9P4HAQ4"/>
<accession>A0A9P4HAQ4</accession>
<evidence type="ECO:0000313" key="2">
    <source>
        <dbReference type="EMBL" id="KAF2031153.1"/>
    </source>
</evidence>
<dbReference type="EMBL" id="ML978183">
    <property type="protein sequence ID" value="KAF2031153.1"/>
    <property type="molecule type" value="Genomic_DNA"/>
</dbReference>
<protein>
    <submittedName>
        <fullName evidence="2">Uncharacterized protein</fullName>
    </submittedName>
</protein>
<evidence type="ECO:0000313" key="3">
    <source>
        <dbReference type="Proteomes" id="UP000799777"/>
    </source>
</evidence>
<keyword evidence="3" id="KW-1185">Reference proteome</keyword>
<keyword evidence="1" id="KW-1133">Transmembrane helix</keyword>
<keyword evidence="1" id="KW-0472">Membrane</keyword>
<name>A0A9P4HAQ4_9PLEO</name>
<gene>
    <name evidence="2" type="ORF">EK21DRAFT_111192</name>
</gene>
<reference evidence="2" key="1">
    <citation type="journal article" date="2020" name="Stud. Mycol.">
        <title>101 Dothideomycetes genomes: a test case for predicting lifestyles and emergence of pathogens.</title>
        <authorList>
            <person name="Haridas S."/>
            <person name="Albert R."/>
            <person name="Binder M."/>
            <person name="Bloem J."/>
            <person name="Labutti K."/>
            <person name="Salamov A."/>
            <person name="Andreopoulos B."/>
            <person name="Baker S."/>
            <person name="Barry K."/>
            <person name="Bills G."/>
            <person name="Bluhm B."/>
            <person name="Cannon C."/>
            <person name="Castanera R."/>
            <person name="Culley D."/>
            <person name="Daum C."/>
            <person name="Ezra D."/>
            <person name="Gonzalez J."/>
            <person name="Henrissat B."/>
            <person name="Kuo A."/>
            <person name="Liang C."/>
            <person name="Lipzen A."/>
            <person name="Lutzoni F."/>
            <person name="Magnuson J."/>
            <person name="Mondo S."/>
            <person name="Nolan M."/>
            <person name="Ohm R."/>
            <person name="Pangilinan J."/>
            <person name="Park H.-J."/>
            <person name="Ramirez L."/>
            <person name="Alfaro M."/>
            <person name="Sun H."/>
            <person name="Tritt A."/>
            <person name="Yoshinaga Y."/>
            <person name="Zwiers L.-H."/>
            <person name="Turgeon B."/>
            <person name="Goodwin S."/>
            <person name="Spatafora J."/>
            <person name="Crous P."/>
            <person name="Grigoriev I."/>
        </authorList>
    </citation>
    <scope>NUCLEOTIDE SEQUENCE</scope>
    <source>
        <strain evidence="2">CBS 110217</strain>
    </source>
</reference>